<dbReference type="AlphaFoldDB" id="A0A0F9M370"/>
<sequence length="125" mass="14061">MKKPNKYVEKRRQPRIKKCISFEIKTNGSTITAESIDLSCIGVNCRVNKYIHAMTNLKIILALPCGDQEKEAEYVECNGVVVRVEKTSSKADVGNIYVMAIYFNEISESVKEKIANFLKKSSGHS</sequence>
<dbReference type="SUPFAM" id="SSF141371">
    <property type="entry name" value="PilZ domain-like"/>
    <property type="match status" value="1"/>
</dbReference>
<dbReference type="EMBL" id="LAZR01009700">
    <property type="protein sequence ID" value="KKM71095.1"/>
    <property type="molecule type" value="Genomic_DNA"/>
</dbReference>
<evidence type="ECO:0000259" key="1">
    <source>
        <dbReference type="Pfam" id="PF07238"/>
    </source>
</evidence>
<protein>
    <recommendedName>
        <fullName evidence="1">PilZ domain-containing protein</fullName>
    </recommendedName>
</protein>
<comment type="caution">
    <text evidence="2">The sequence shown here is derived from an EMBL/GenBank/DDBJ whole genome shotgun (WGS) entry which is preliminary data.</text>
</comment>
<feature type="domain" description="PilZ" evidence="1">
    <location>
        <begin position="9"/>
        <end position="118"/>
    </location>
</feature>
<dbReference type="GO" id="GO:0035438">
    <property type="term" value="F:cyclic-di-GMP binding"/>
    <property type="evidence" value="ECO:0007669"/>
    <property type="project" value="InterPro"/>
</dbReference>
<proteinExistence type="predicted"/>
<accession>A0A0F9M370</accession>
<dbReference type="InterPro" id="IPR009875">
    <property type="entry name" value="PilZ_domain"/>
</dbReference>
<name>A0A0F9M370_9ZZZZ</name>
<reference evidence="2" key="1">
    <citation type="journal article" date="2015" name="Nature">
        <title>Complex archaea that bridge the gap between prokaryotes and eukaryotes.</title>
        <authorList>
            <person name="Spang A."/>
            <person name="Saw J.H."/>
            <person name="Jorgensen S.L."/>
            <person name="Zaremba-Niedzwiedzka K."/>
            <person name="Martijn J."/>
            <person name="Lind A.E."/>
            <person name="van Eijk R."/>
            <person name="Schleper C."/>
            <person name="Guy L."/>
            <person name="Ettema T.J."/>
        </authorList>
    </citation>
    <scope>NUCLEOTIDE SEQUENCE</scope>
</reference>
<evidence type="ECO:0000313" key="2">
    <source>
        <dbReference type="EMBL" id="KKM71095.1"/>
    </source>
</evidence>
<gene>
    <name evidence="2" type="ORF">LCGC14_1434100</name>
</gene>
<dbReference type="Pfam" id="PF07238">
    <property type="entry name" value="PilZ"/>
    <property type="match status" value="1"/>
</dbReference>
<organism evidence="2">
    <name type="scientific">marine sediment metagenome</name>
    <dbReference type="NCBI Taxonomy" id="412755"/>
    <lineage>
        <taxon>unclassified sequences</taxon>
        <taxon>metagenomes</taxon>
        <taxon>ecological metagenomes</taxon>
    </lineage>
</organism>
<dbReference type="Gene3D" id="2.40.10.220">
    <property type="entry name" value="predicted glycosyltransferase like domains"/>
    <property type="match status" value="1"/>
</dbReference>